<keyword evidence="1 4" id="KW-0808">Transferase</keyword>
<organism evidence="4 5">
    <name type="scientific">Mycobacteroides abscessus subsp. bolletii</name>
    <dbReference type="NCBI Taxonomy" id="319705"/>
    <lineage>
        <taxon>Bacteria</taxon>
        <taxon>Bacillati</taxon>
        <taxon>Actinomycetota</taxon>
        <taxon>Actinomycetes</taxon>
        <taxon>Mycobacteriales</taxon>
        <taxon>Mycobacteriaceae</taxon>
        <taxon>Mycobacteroides</taxon>
        <taxon>Mycobacteroides abscessus</taxon>
    </lineage>
</organism>
<evidence type="ECO:0000313" key="4">
    <source>
        <dbReference type="EMBL" id="SHY14625.1"/>
    </source>
</evidence>
<dbReference type="InterPro" id="IPR001296">
    <property type="entry name" value="Glyco_trans_1"/>
</dbReference>
<evidence type="ECO:0000259" key="3">
    <source>
        <dbReference type="Pfam" id="PF00534"/>
    </source>
</evidence>
<feature type="region of interest" description="Disordered" evidence="2">
    <location>
        <begin position="35"/>
        <end position="56"/>
    </location>
</feature>
<evidence type="ECO:0000313" key="5">
    <source>
        <dbReference type="Proteomes" id="UP000185183"/>
    </source>
</evidence>
<comment type="caution">
    <text evidence="4">The sequence shown here is derived from an EMBL/GenBank/DDBJ whole genome shotgun (WGS) entry which is preliminary data.</text>
</comment>
<gene>
    <name evidence="4" type="ORF">SAMEA2275694_05068</name>
</gene>
<dbReference type="GO" id="GO:0016757">
    <property type="term" value="F:glycosyltransferase activity"/>
    <property type="evidence" value="ECO:0007669"/>
    <property type="project" value="InterPro"/>
</dbReference>
<name>A0A9Q7WLQ9_9MYCO</name>
<feature type="domain" description="Glycosyl transferase family 1" evidence="3">
    <location>
        <begin position="216"/>
        <end position="300"/>
    </location>
</feature>
<dbReference type="AlphaFoldDB" id="A0A9Q7WLQ9"/>
<dbReference type="SUPFAM" id="SSF53756">
    <property type="entry name" value="UDP-Glycosyltransferase/glycogen phosphorylase"/>
    <property type="match status" value="1"/>
</dbReference>
<reference evidence="4 5" key="1">
    <citation type="submission" date="2016-11" db="EMBL/GenBank/DDBJ databases">
        <authorList>
            <consortium name="Pathogen Informatics"/>
        </authorList>
    </citation>
    <scope>NUCLEOTIDE SEQUENCE [LARGE SCALE GENOMIC DNA]</scope>
    <source>
        <strain evidence="4 5">968</strain>
    </source>
</reference>
<evidence type="ECO:0000256" key="2">
    <source>
        <dbReference type="SAM" id="MobiDB-lite"/>
    </source>
</evidence>
<dbReference type="EMBL" id="FSFA01000010">
    <property type="protein sequence ID" value="SHY14625.1"/>
    <property type="molecule type" value="Genomic_DNA"/>
</dbReference>
<accession>A0A9Q7WLQ9</accession>
<sequence length="324" mass="35513">MHRTRQARSILIWHVHGSWMHAFVSGPHRYLLPTNSSRDADGRGRSGRAWPNAHEVPAGARIQEPVDLVVLQRPHELQLAARLLGREPGIDLPAVYVEHNAPRPHAAESTHPLAERCDIPIVHVTEFNRLMWDSGAAPTVVIDHGIEDPGPRYTGEIPAAASMINDPLRRGRTVGTDLLEPLSSYAPIDVWGIGTDRLNSSTRLSRVQGRGDISGPAVLEHVSRRSCYLHTARWTSLGLSLIEAMYCGMPIAAVASTMAPLVVPPEAGVVSADVAVLGEALAEFTSDTASARMFGKAAREFACETFRIDRFRDQWNQLIEEICA</sequence>
<proteinExistence type="predicted"/>
<dbReference type="Pfam" id="PF00534">
    <property type="entry name" value="Glycos_transf_1"/>
    <property type="match status" value="1"/>
</dbReference>
<protein>
    <submittedName>
        <fullName evidence="4">Transferase</fullName>
    </submittedName>
</protein>
<dbReference type="Proteomes" id="UP000185183">
    <property type="component" value="Unassembled WGS sequence"/>
</dbReference>
<dbReference type="Gene3D" id="3.40.50.2000">
    <property type="entry name" value="Glycogen Phosphorylase B"/>
    <property type="match status" value="1"/>
</dbReference>
<evidence type="ECO:0000256" key="1">
    <source>
        <dbReference type="ARBA" id="ARBA00022679"/>
    </source>
</evidence>